<dbReference type="PATRIC" id="fig|1423788.3.peg.983"/>
<feature type="transmembrane region" description="Helical" evidence="1">
    <location>
        <begin position="120"/>
        <end position="143"/>
    </location>
</feature>
<protein>
    <submittedName>
        <fullName evidence="2">Uncharacterized protein</fullName>
    </submittedName>
</protein>
<keyword evidence="1" id="KW-0812">Transmembrane</keyword>
<feature type="transmembrane region" description="Helical" evidence="1">
    <location>
        <begin position="12"/>
        <end position="28"/>
    </location>
</feature>
<dbReference type="EMBL" id="AZDY01000029">
    <property type="protein sequence ID" value="KRK83952.1"/>
    <property type="molecule type" value="Genomic_DNA"/>
</dbReference>
<feature type="transmembrane region" description="Helical" evidence="1">
    <location>
        <begin position="96"/>
        <end position="114"/>
    </location>
</feature>
<dbReference type="RefSeq" id="WP_056950906.1">
    <property type="nucleotide sequence ID" value="NZ_AZDY01000029.1"/>
</dbReference>
<keyword evidence="1" id="KW-1133">Transmembrane helix</keyword>
<accession>A0A0R1KLF8</accession>
<dbReference type="Proteomes" id="UP000051515">
    <property type="component" value="Unassembled WGS sequence"/>
</dbReference>
<evidence type="ECO:0000313" key="2">
    <source>
        <dbReference type="EMBL" id="KRK83952.1"/>
    </source>
</evidence>
<evidence type="ECO:0000313" key="3">
    <source>
        <dbReference type="Proteomes" id="UP000051515"/>
    </source>
</evidence>
<organism evidence="2 3">
    <name type="scientific">Companilactobacillus bobalius DSM 19674</name>
    <dbReference type="NCBI Taxonomy" id="1423788"/>
    <lineage>
        <taxon>Bacteria</taxon>
        <taxon>Bacillati</taxon>
        <taxon>Bacillota</taxon>
        <taxon>Bacilli</taxon>
        <taxon>Lactobacillales</taxon>
        <taxon>Lactobacillaceae</taxon>
        <taxon>Companilactobacillus</taxon>
        <taxon>Companilactobacillus bobalius</taxon>
    </lineage>
</organism>
<dbReference type="OrthoDB" id="2320758at2"/>
<proteinExistence type="predicted"/>
<feature type="transmembrane region" description="Helical" evidence="1">
    <location>
        <begin position="34"/>
        <end position="50"/>
    </location>
</feature>
<gene>
    <name evidence="2" type="ORF">FC78_GL000955</name>
</gene>
<reference evidence="2 3" key="1">
    <citation type="journal article" date="2015" name="Genome Announc.">
        <title>Expanding the biotechnology potential of lactobacilli through comparative genomics of 213 strains and associated genera.</title>
        <authorList>
            <person name="Sun Z."/>
            <person name="Harris H.M."/>
            <person name="McCann A."/>
            <person name="Guo C."/>
            <person name="Argimon S."/>
            <person name="Zhang W."/>
            <person name="Yang X."/>
            <person name="Jeffery I.B."/>
            <person name="Cooney J.C."/>
            <person name="Kagawa T.F."/>
            <person name="Liu W."/>
            <person name="Song Y."/>
            <person name="Salvetti E."/>
            <person name="Wrobel A."/>
            <person name="Rasinkangas P."/>
            <person name="Parkhill J."/>
            <person name="Rea M.C."/>
            <person name="O'Sullivan O."/>
            <person name="Ritari J."/>
            <person name="Douillard F.P."/>
            <person name="Paul Ross R."/>
            <person name="Yang R."/>
            <person name="Briner A.E."/>
            <person name="Felis G.E."/>
            <person name="de Vos W.M."/>
            <person name="Barrangou R."/>
            <person name="Klaenhammer T.R."/>
            <person name="Caufield P.W."/>
            <person name="Cui Y."/>
            <person name="Zhang H."/>
            <person name="O'Toole P.W."/>
        </authorList>
    </citation>
    <scope>NUCLEOTIDE SEQUENCE [LARGE SCALE GENOMIC DNA]</scope>
    <source>
        <strain evidence="2 3">DSM 19674</strain>
    </source>
</reference>
<name>A0A0R1KLF8_9LACO</name>
<evidence type="ECO:0000256" key="1">
    <source>
        <dbReference type="SAM" id="Phobius"/>
    </source>
</evidence>
<keyword evidence="3" id="KW-1185">Reference proteome</keyword>
<keyword evidence="1" id="KW-0472">Membrane</keyword>
<dbReference type="AlphaFoldDB" id="A0A0R1KLF8"/>
<comment type="caution">
    <text evidence="2">The sequence shown here is derived from an EMBL/GenBank/DDBJ whole genome shotgun (WGS) entry which is preliminary data.</text>
</comment>
<sequence length="151" mass="17396">MTNTKKYFFKRAILVTLLAVFFLLWLLSKVTLKQDLSPIFFILITVLFIYQQKRLDKGGSTNIFKIARDGFPQGLKHDDEREAKNALTASFFSQRFTAGFIVLAIGISLILTSYKLIDESIFNINAFGILGTAILIVQEWSFYYEYSRLDK</sequence>